<dbReference type="SUPFAM" id="SSF54637">
    <property type="entry name" value="Thioesterase/thiol ester dehydrase-isomerase"/>
    <property type="match status" value="1"/>
</dbReference>
<dbReference type="AlphaFoldDB" id="A0A975IUP1"/>
<dbReference type="EMBL" id="CP073078">
    <property type="protein sequence ID" value="QUD87945.1"/>
    <property type="molecule type" value="Genomic_DNA"/>
</dbReference>
<dbReference type="Gene3D" id="3.10.129.10">
    <property type="entry name" value="Hotdog Thioesterase"/>
    <property type="match status" value="1"/>
</dbReference>
<dbReference type="InterPro" id="IPR006683">
    <property type="entry name" value="Thioestr_dom"/>
</dbReference>
<dbReference type="RefSeq" id="WP_211937996.1">
    <property type="nucleotide sequence ID" value="NZ_CP073078.1"/>
</dbReference>
<dbReference type="PANTHER" id="PTHR43240:SF8">
    <property type="entry name" value="PHENYLACETIC ACID DEGRADATION-RELATED PROTEIN"/>
    <property type="match status" value="1"/>
</dbReference>
<dbReference type="InterPro" id="IPR029069">
    <property type="entry name" value="HotDog_dom_sf"/>
</dbReference>
<protein>
    <submittedName>
        <fullName evidence="3">PaaI family thioesterase</fullName>
    </submittedName>
</protein>
<evidence type="ECO:0000313" key="4">
    <source>
        <dbReference type="Proteomes" id="UP000676409"/>
    </source>
</evidence>
<proteinExistence type="predicted"/>
<dbReference type="GO" id="GO:0005829">
    <property type="term" value="C:cytosol"/>
    <property type="evidence" value="ECO:0007669"/>
    <property type="project" value="TreeGrafter"/>
</dbReference>
<sequence length="143" mass="15062">MAATTNHTSVEDLNRANIGKVPGHLGLTVTSVENGRVSGRFEVRPDLVAHTGYLLAGAVLSIADILCAYGVSSAWPEGANGFTTAEVKCNFMGTVREGAVACTAELLHGGRTTQVWDAKLTDEASGKLLAAFRCTQIILYPRA</sequence>
<keyword evidence="4" id="KW-1185">Reference proteome</keyword>
<dbReference type="NCBIfam" id="TIGR00369">
    <property type="entry name" value="unchar_dom_1"/>
    <property type="match status" value="1"/>
</dbReference>
<dbReference type="Pfam" id="PF03061">
    <property type="entry name" value="4HBT"/>
    <property type="match status" value="1"/>
</dbReference>
<dbReference type="Proteomes" id="UP000676409">
    <property type="component" value="Chromosome"/>
</dbReference>
<keyword evidence="1" id="KW-0378">Hydrolase</keyword>
<evidence type="ECO:0000259" key="2">
    <source>
        <dbReference type="Pfam" id="PF03061"/>
    </source>
</evidence>
<accession>A0A975IUP1</accession>
<evidence type="ECO:0000256" key="1">
    <source>
        <dbReference type="ARBA" id="ARBA00022801"/>
    </source>
</evidence>
<feature type="domain" description="Thioesterase" evidence="2">
    <location>
        <begin position="52"/>
        <end position="125"/>
    </location>
</feature>
<dbReference type="GO" id="GO:0061522">
    <property type="term" value="F:1,4-dihydroxy-2-naphthoyl-CoA thioesterase activity"/>
    <property type="evidence" value="ECO:0007669"/>
    <property type="project" value="TreeGrafter"/>
</dbReference>
<dbReference type="PANTHER" id="PTHR43240">
    <property type="entry name" value="1,4-DIHYDROXY-2-NAPHTHOYL-COA THIOESTERASE 1"/>
    <property type="match status" value="1"/>
</dbReference>
<evidence type="ECO:0000313" key="3">
    <source>
        <dbReference type="EMBL" id="QUD87945.1"/>
    </source>
</evidence>
<name>A0A975IUP1_9CAUL</name>
<organism evidence="3 4">
    <name type="scientific">Phenylobacterium montanum</name>
    <dbReference type="NCBI Taxonomy" id="2823693"/>
    <lineage>
        <taxon>Bacteria</taxon>
        <taxon>Pseudomonadati</taxon>
        <taxon>Pseudomonadota</taxon>
        <taxon>Alphaproteobacteria</taxon>
        <taxon>Caulobacterales</taxon>
        <taxon>Caulobacteraceae</taxon>
        <taxon>Phenylobacterium</taxon>
    </lineage>
</organism>
<dbReference type="InterPro" id="IPR003736">
    <property type="entry name" value="PAAI_dom"/>
</dbReference>
<gene>
    <name evidence="3" type="ORF">KCG34_23385</name>
</gene>
<reference evidence="3" key="1">
    <citation type="submission" date="2021-04" db="EMBL/GenBank/DDBJ databases">
        <title>The complete genome sequence of Caulobacter sp. S6.</title>
        <authorList>
            <person name="Tang Y."/>
            <person name="Ouyang W."/>
            <person name="Liu Q."/>
            <person name="Huang B."/>
            <person name="Guo Z."/>
            <person name="Lei P."/>
        </authorList>
    </citation>
    <scope>NUCLEOTIDE SEQUENCE</scope>
    <source>
        <strain evidence="3">S6</strain>
    </source>
</reference>
<dbReference type="CDD" id="cd03443">
    <property type="entry name" value="PaaI_thioesterase"/>
    <property type="match status" value="1"/>
</dbReference>
<dbReference type="KEGG" id="caul:KCG34_23385"/>